<evidence type="ECO:0000259" key="7">
    <source>
        <dbReference type="PROSITE" id="PS50112"/>
    </source>
</evidence>
<reference evidence="9" key="1">
    <citation type="journal article" date="2014" name="Int. J. Syst. Evol. Microbiol.">
        <title>Complete genome of a new Firmicutes species belonging to the dominant human colonic microbiota ('Ruminococcus bicirculans') reveals two chromosomes and a selective capacity to utilize plant glucans.</title>
        <authorList>
            <consortium name="NISC Comparative Sequencing Program"/>
            <person name="Wegmann U."/>
            <person name="Louis P."/>
            <person name="Goesmann A."/>
            <person name="Henrissat B."/>
            <person name="Duncan S.H."/>
            <person name="Flint H.J."/>
        </authorList>
    </citation>
    <scope>NUCLEOTIDE SEQUENCE</scope>
    <source>
        <strain evidence="9">CECT 8869</strain>
    </source>
</reference>
<dbReference type="InterPro" id="IPR005467">
    <property type="entry name" value="His_kinase_dom"/>
</dbReference>
<dbReference type="SUPFAM" id="SSF55785">
    <property type="entry name" value="PYP-like sensor domain (PAS domain)"/>
    <property type="match status" value="7"/>
</dbReference>
<evidence type="ECO:0000256" key="3">
    <source>
        <dbReference type="ARBA" id="ARBA00022553"/>
    </source>
</evidence>
<evidence type="ECO:0000256" key="1">
    <source>
        <dbReference type="ARBA" id="ARBA00000085"/>
    </source>
</evidence>
<dbReference type="Pfam" id="PF08447">
    <property type="entry name" value="PAS_3"/>
    <property type="match status" value="7"/>
</dbReference>
<dbReference type="PANTHER" id="PTHR43304">
    <property type="entry name" value="PHYTOCHROME-LIKE PROTEIN CPH1"/>
    <property type="match status" value="1"/>
</dbReference>
<feature type="domain" description="PAC" evidence="8">
    <location>
        <begin position="840"/>
        <end position="892"/>
    </location>
</feature>
<dbReference type="Gene3D" id="1.10.287.130">
    <property type="match status" value="1"/>
</dbReference>
<feature type="domain" description="PAC" evidence="8">
    <location>
        <begin position="713"/>
        <end position="765"/>
    </location>
</feature>
<feature type="domain" description="PAC" evidence="8">
    <location>
        <begin position="459"/>
        <end position="511"/>
    </location>
</feature>
<protein>
    <recommendedName>
        <fullName evidence="2">histidine kinase</fullName>
        <ecNumber evidence="2">2.7.13.3</ecNumber>
    </recommendedName>
</protein>
<dbReference type="PRINTS" id="PR00344">
    <property type="entry name" value="BCTRLSENSOR"/>
</dbReference>
<organism evidence="9 10">
    <name type="scientific">Maribacter confluentis</name>
    <dbReference type="NCBI Taxonomy" id="1656093"/>
    <lineage>
        <taxon>Bacteria</taxon>
        <taxon>Pseudomonadati</taxon>
        <taxon>Bacteroidota</taxon>
        <taxon>Flavobacteriia</taxon>
        <taxon>Flavobacteriales</taxon>
        <taxon>Flavobacteriaceae</taxon>
        <taxon>Maribacter</taxon>
    </lineage>
</organism>
<dbReference type="InterPro" id="IPR052162">
    <property type="entry name" value="Sensor_kinase/Photoreceptor"/>
</dbReference>
<evidence type="ECO:0000256" key="4">
    <source>
        <dbReference type="ARBA" id="ARBA00022679"/>
    </source>
</evidence>
<keyword evidence="3" id="KW-0597">Phosphoprotein</keyword>
<feature type="domain" description="PAC" evidence="8">
    <location>
        <begin position="79"/>
        <end position="130"/>
    </location>
</feature>
<comment type="catalytic activity">
    <reaction evidence="1">
        <text>ATP + protein L-histidine = ADP + protein N-phospho-L-histidine.</text>
        <dbReference type="EC" id="2.7.13.3"/>
    </reaction>
</comment>
<dbReference type="InterPro" id="IPR035965">
    <property type="entry name" value="PAS-like_dom_sf"/>
</dbReference>
<dbReference type="InterPro" id="IPR003594">
    <property type="entry name" value="HATPase_dom"/>
</dbReference>
<dbReference type="Gene3D" id="3.30.450.20">
    <property type="entry name" value="PAS domain"/>
    <property type="match status" value="7"/>
</dbReference>
<accession>A0ABT8RT28</accession>
<evidence type="ECO:0000313" key="9">
    <source>
        <dbReference type="EMBL" id="MDO1513557.1"/>
    </source>
</evidence>
<evidence type="ECO:0000313" key="10">
    <source>
        <dbReference type="Proteomes" id="UP001168579"/>
    </source>
</evidence>
<dbReference type="InterPro" id="IPR001610">
    <property type="entry name" value="PAC"/>
</dbReference>
<dbReference type="PROSITE" id="PS50113">
    <property type="entry name" value="PAC"/>
    <property type="match status" value="7"/>
</dbReference>
<evidence type="ECO:0000259" key="8">
    <source>
        <dbReference type="PROSITE" id="PS50113"/>
    </source>
</evidence>
<dbReference type="Gene3D" id="3.30.565.10">
    <property type="entry name" value="Histidine kinase-like ATPase, C-terminal domain"/>
    <property type="match status" value="1"/>
</dbReference>
<reference evidence="9" key="2">
    <citation type="submission" date="2023-06" db="EMBL/GenBank/DDBJ databases">
        <authorList>
            <person name="Lucena T."/>
            <person name="Sun Q."/>
        </authorList>
    </citation>
    <scope>NUCLEOTIDE SEQUENCE</scope>
    <source>
        <strain evidence="9">CECT 8869</strain>
    </source>
</reference>
<dbReference type="InterPro" id="IPR000014">
    <property type="entry name" value="PAS"/>
</dbReference>
<dbReference type="InterPro" id="IPR036890">
    <property type="entry name" value="HATPase_C_sf"/>
</dbReference>
<sequence length="1127" mass="130961">MAQTIELLEHSNRMANIGVFQFDVDKQKIYWNDVIKQLHEVSDEFEPTLENVFSFIKEEEKKEYIKAAHINALEKGESFTLEHEIVTSKGNKRHLWVFGKPVFKDGKCVKIYGSIKDITQRKEFETELRHKDLHLNLSEHVVKIGYWRRDILNNIDTWSDNLYEIFEHKKGEKITFDTYMDYVHPDDKSYVTNHIESAFSTKKLLEFSHRILLKSNTVKTVQLIGEVICNRKGEVIEIIGTCQDITSQLSIEQKLKDRNQLLQCAEQLTSIGYWRWKPKTNAVYWSDNLYTMFGQPKDEELSFETYFNFIHPEDQNYVKEKVDASISDLNFYNFTHRIITHKGEIKTIQIIGEVSADTYGNNLELLGTCLDITENKEREQTLLKKNQQLNFAEKLAKIGYWQWNCVTNEIIWSDNLYTMYGHEKSVPLGPETFSSYVHEADKNYISKNTELIIRDKKFHDSTYRIQLKDGTIKTINCVGKVVTNSNGDIVEILGTCQDVTESQKREQEIEQKNQMLNFAEEIANLGHWKLSFITNQIEWSTNLYRIFDVDEDENVDFTTALELVHEEDRAYVEKIRNEIIQTKIFKKHSYRIKTRKGEIKIVEITGKLLFNNGGDIIGMMGTSQDITINRKKEKETLERNRQLNNAERMSMIGSWQWNPKTDEFKWSDNLYRIYGFEVGIEITRELREKRIHPEDKERVYELSLEFLKNKSISKFVNRIILDDGTIKHLETIGEAILDNSGNVNYFMGTIQDVTARLRNDQVILEKNRMLQLAEELSNIGSWKWNIINGELNWSANLYRIFGYKIGFKVNFDHYVTHIHPEDVEYINKTINNIVNTKVFKKFTHRIKRNDGAIRSLEVIGEVKTNSFGEVIELIGSCQDITEQKKAEQKILEANKKLKNSTIELTATNKQLAEFNHITSHNLRSPVSNLNALLGLYKDPFYKNLKEELFQKFEIVIDHLTSTLDTLVESLKVKHEATSAIQKLSFEETLKKTKEILAAEIMQTKAVIKSDFNDVPKIMYNQIYLESIFLNLIGNAMKYKSKDRVPEIEIESKEINGSVYLSFKDNGIGIDLKQHGDKLFGLNKVFHRHPDAKGIGLFLTKAQVEAMGGSISAQSEVNVGSTFTVTLN</sequence>
<dbReference type="CDD" id="cd00130">
    <property type="entry name" value="PAS"/>
    <property type="match status" value="6"/>
</dbReference>
<proteinExistence type="predicted"/>
<evidence type="ECO:0000259" key="6">
    <source>
        <dbReference type="PROSITE" id="PS50109"/>
    </source>
</evidence>
<dbReference type="RefSeq" id="WP_304436418.1">
    <property type="nucleotide sequence ID" value="NZ_JAUKUC010000001.1"/>
</dbReference>
<dbReference type="NCBIfam" id="TIGR00229">
    <property type="entry name" value="sensory_box"/>
    <property type="match status" value="5"/>
</dbReference>
<keyword evidence="10" id="KW-1185">Reference proteome</keyword>
<dbReference type="PROSITE" id="PS50112">
    <property type="entry name" value="PAS"/>
    <property type="match status" value="1"/>
</dbReference>
<dbReference type="SMART" id="SM00086">
    <property type="entry name" value="PAC"/>
    <property type="match status" value="7"/>
</dbReference>
<dbReference type="Gene3D" id="2.10.70.100">
    <property type="match status" value="5"/>
</dbReference>
<feature type="domain" description="Histidine kinase" evidence="6">
    <location>
        <begin position="917"/>
        <end position="1127"/>
    </location>
</feature>
<feature type="domain" description="PAC" evidence="8">
    <location>
        <begin position="586"/>
        <end position="638"/>
    </location>
</feature>
<dbReference type="PANTHER" id="PTHR43304:SF1">
    <property type="entry name" value="PAC DOMAIN-CONTAINING PROTEIN"/>
    <property type="match status" value="1"/>
</dbReference>
<evidence type="ECO:0000256" key="5">
    <source>
        <dbReference type="ARBA" id="ARBA00022777"/>
    </source>
</evidence>
<dbReference type="SMART" id="SM00091">
    <property type="entry name" value="PAS"/>
    <property type="match status" value="7"/>
</dbReference>
<dbReference type="Proteomes" id="UP001168579">
    <property type="component" value="Unassembled WGS sequence"/>
</dbReference>
<dbReference type="InterPro" id="IPR000700">
    <property type="entry name" value="PAS-assoc_C"/>
</dbReference>
<keyword evidence="4" id="KW-0808">Transferase</keyword>
<feature type="domain" description="PAS" evidence="7">
    <location>
        <begin position="283"/>
        <end position="329"/>
    </location>
</feature>
<feature type="domain" description="PAC" evidence="8">
    <location>
        <begin position="205"/>
        <end position="257"/>
    </location>
</feature>
<dbReference type="EMBL" id="JAUKUC010000001">
    <property type="protein sequence ID" value="MDO1513557.1"/>
    <property type="molecule type" value="Genomic_DNA"/>
</dbReference>
<dbReference type="PROSITE" id="PS50109">
    <property type="entry name" value="HIS_KIN"/>
    <property type="match status" value="1"/>
</dbReference>
<dbReference type="EC" id="2.7.13.3" evidence="2"/>
<feature type="domain" description="PAC" evidence="8">
    <location>
        <begin position="332"/>
        <end position="384"/>
    </location>
</feature>
<dbReference type="InterPro" id="IPR013655">
    <property type="entry name" value="PAS_fold_3"/>
</dbReference>
<evidence type="ECO:0000256" key="2">
    <source>
        <dbReference type="ARBA" id="ARBA00012438"/>
    </source>
</evidence>
<dbReference type="Pfam" id="PF02518">
    <property type="entry name" value="HATPase_c"/>
    <property type="match status" value="1"/>
</dbReference>
<dbReference type="SMART" id="SM00387">
    <property type="entry name" value="HATPase_c"/>
    <property type="match status" value="1"/>
</dbReference>
<gene>
    <name evidence="9" type="ORF">Q2T41_12920</name>
</gene>
<dbReference type="InterPro" id="IPR004358">
    <property type="entry name" value="Sig_transdc_His_kin-like_C"/>
</dbReference>
<name>A0ABT8RT28_9FLAO</name>
<comment type="caution">
    <text evidence="9">The sequence shown here is derived from an EMBL/GenBank/DDBJ whole genome shotgun (WGS) entry which is preliminary data.</text>
</comment>
<keyword evidence="5" id="KW-0418">Kinase</keyword>
<dbReference type="SUPFAM" id="SSF55874">
    <property type="entry name" value="ATPase domain of HSP90 chaperone/DNA topoisomerase II/histidine kinase"/>
    <property type="match status" value="1"/>
</dbReference>